<name>A0ABT3FIS1_9BACT</name>
<organism evidence="1 2">
    <name type="scientific">Luteolibacter flavescens</name>
    <dbReference type="NCBI Taxonomy" id="1859460"/>
    <lineage>
        <taxon>Bacteria</taxon>
        <taxon>Pseudomonadati</taxon>
        <taxon>Verrucomicrobiota</taxon>
        <taxon>Verrucomicrobiia</taxon>
        <taxon>Verrucomicrobiales</taxon>
        <taxon>Verrucomicrobiaceae</taxon>
        <taxon>Luteolibacter</taxon>
    </lineage>
</organism>
<gene>
    <name evidence="1" type="ORF">OKA04_00445</name>
</gene>
<keyword evidence="2" id="KW-1185">Reference proteome</keyword>
<evidence type="ECO:0000313" key="1">
    <source>
        <dbReference type="EMBL" id="MCW1883176.1"/>
    </source>
</evidence>
<reference evidence="1 2" key="1">
    <citation type="submission" date="2022-10" db="EMBL/GenBank/DDBJ databases">
        <title>Luteolibacter flavescens strain MCCC 1K03193, whole genome shotgun sequencing project.</title>
        <authorList>
            <person name="Zhao G."/>
            <person name="Shen L."/>
        </authorList>
    </citation>
    <scope>NUCLEOTIDE SEQUENCE [LARGE SCALE GENOMIC DNA]</scope>
    <source>
        <strain evidence="1 2">MCCC 1K03193</strain>
    </source>
</reference>
<evidence type="ECO:0000313" key="2">
    <source>
        <dbReference type="Proteomes" id="UP001207930"/>
    </source>
</evidence>
<dbReference type="EMBL" id="JAPDDS010000001">
    <property type="protein sequence ID" value="MCW1883176.1"/>
    <property type="molecule type" value="Genomic_DNA"/>
</dbReference>
<dbReference type="Proteomes" id="UP001207930">
    <property type="component" value="Unassembled WGS sequence"/>
</dbReference>
<sequence>MELYKFRPFNHLLTKAVKPPLFSFPFFMDDNVIIDSAYTDTVKKLYTVLFEAFIVAKTKPERNAALARFKNGLSVAREAREAAKAEL</sequence>
<accession>A0ABT3FIS1</accession>
<comment type="caution">
    <text evidence="1">The sequence shown here is derived from an EMBL/GenBank/DDBJ whole genome shotgun (WGS) entry which is preliminary data.</text>
</comment>
<proteinExistence type="predicted"/>
<protein>
    <submittedName>
        <fullName evidence="1">Uncharacterized protein</fullName>
    </submittedName>
</protein>